<feature type="region of interest" description="Disordered" evidence="7">
    <location>
        <begin position="1"/>
        <end position="132"/>
    </location>
</feature>
<feature type="compositionally biased region" description="Acidic residues" evidence="7">
    <location>
        <begin position="77"/>
        <end position="88"/>
    </location>
</feature>
<feature type="compositionally biased region" description="Low complexity" evidence="7">
    <location>
        <begin position="98"/>
        <end position="113"/>
    </location>
</feature>
<evidence type="ECO:0000256" key="3">
    <source>
        <dbReference type="ARBA" id="ARBA00022679"/>
    </source>
</evidence>
<dbReference type="GO" id="GO:0044773">
    <property type="term" value="P:mitotic DNA damage checkpoint signaling"/>
    <property type="evidence" value="ECO:0007669"/>
    <property type="project" value="TreeGrafter"/>
</dbReference>
<dbReference type="Gene3D" id="1.10.510.10">
    <property type="entry name" value="Transferase(Phosphotransferase) domain 1"/>
    <property type="match status" value="1"/>
</dbReference>
<dbReference type="InterPro" id="IPR011009">
    <property type="entry name" value="Kinase-like_dom_sf"/>
</dbReference>
<keyword evidence="4" id="KW-0547">Nucleotide-binding</keyword>
<dbReference type="Pfam" id="PF00069">
    <property type="entry name" value="Pkinase"/>
    <property type="match status" value="2"/>
</dbReference>
<dbReference type="PANTHER" id="PTHR44167">
    <property type="entry name" value="OVARIAN-SPECIFIC SERINE/THREONINE-PROTEIN KINASE LOK-RELATED"/>
    <property type="match status" value="1"/>
</dbReference>
<evidence type="ECO:0000256" key="6">
    <source>
        <dbReference type="ARBA" id="ARBA00022840"/>
    </source>
</evidence>
<feature type="region of interest" description="Disordered" evidence="7">
    <location>
        <begin position="421"/>
        <end position="443"/>
    </location>
</feature>
<dbReference type="OrthoDB" id="10020333at2759"/>
<dbReference type="EC" id="2.7.11.1" evidence="1"/>
<dbReference type="EMBL" id="MU157856">
    <property type="protein sequence ID" value="KAF9527990.1"/>
    <property type="molecule type" value="Genomic_DNA"/>
</dbReference>
<proteinExistence type="predicted"/>
<dbReference type="CDD" id="cd14019">
    <property type="entry name" value="STKc_Cdc7"/>
    <property type="match status" value="1"/>
</dbReference>
<feature type="region of interest" description="Disordered" evidence="7">
    <location>
        <begin position="556"/>
        <end position="623"/>
    </location>
</feature>
<evidence type="ECO:0000256" key="2">
    <source>
        <dbReference type="ARBA" id="ARBA00022527"/>
    </source>
</evidence>
<feature type="compositionally biased region" description="Basic and acidic residues" evidence="7">
    <location>
        <begin position="118"/>
        <end position="132"/>
    </location>
</feature>
<evidence type="ECO:0000256" key="4">
    <source>
        <dbReference type="ARBA" id="ARBA00022741"/>
    </source>
</evidence>
<evidence type="ECO:0000313" key="10">
    <source>
        <dbReference type="Proteomes" id="UP000807306"/>
    </source>
</evidence>
<feature type="compositionally biased region" description="Polar residues" evidence="7">
    <location>
        <begin position="597"/>
        <end position="611"/>
    </location>
</feature>
<dbReference type="PROSITE" id="PS50011">
    <property type="entry name" value="PROTEIN_KINASE_DOM"/>
    <property type="match status" value="1"/>
</dbReference>
<feature type="compositionally biased region" description="Acidic residues" evidence="7">
    <location>
        <begin position="1"/>
        <end position="13"/>
    </location>
</feature>
<dbReference type="Proteomes" id="UP000807306">
    <property type="component" value="Unassembled WGS sequence"/>
</dbReference>
<evidence type="ECO:0000256" key="5">
    <source>
        <dbReference type="ARBA" id="ARBA00022777"/>
    </source>
</evidence>
<dbReference type="GO" id="GO:0004674">
    <property type="term" value="F:protein serine/threonine kinase activity"/>
    <property type="evidence" value="ECO:0007669"/>
    <property type="project" value="UniProtKB-KW"/>
</dbReference>
<keyword evidence="6" id="KW-0067">ATP-binding</keyword>
<keyword evidence="5 9" id="KW-0418">Kinase</keyword>
<accession>A0A9P6JPW0</accession>
<feature type="domain" description="Protein kinase" evidence="8">
    <location>
        <begin position="154"/>
        <end position="658"/>
    </location>
</feature>
<dbReference type="PROSITE" id="PS00108">
    <property type="entry name" value="PROTEIN_KINASE_ST"/>
    <property type="match status" value="1"/>
</dbReference>
<keyword evidence="2" id="KW-0723">Serine/threonine-protein kinase</keyword>
<feature type="compositionally biased region" description="Acidic residues" evidence="7">
    <location>
        <begin position="46"/>
        <end position="68"/>
    </location>
</feature>
<dbReference type="PANTHER" id="PTHR44167:SF23">
    <property type="entry name" value="CDC7 KINASE, ISOFORM A-RELATED"/>
    <property type="match status" value="1"/>
</dbReference>
<dbReference type="Gene3D" id="3.30.200.20">
    <property type="entry name" value="Phosphorylase Kinase, domain 1"/>
    <property type="match status" value="2"/>
</dbReference>
<dbReference type="InterPro" id="IPR000719">
    <property type="entry name" value="Prot_kinase_dom"/>
</dbReference>
<dbReference type="AlphaFoldDB" id="A0A9P6JPW0"/>
<dbReference type="GO" id="GO:0005524">
    <property type="term" value="F:ATP binding"/>
    <property type="evidence" value="ECO:0007669"/>
    <property type="project" value="UniProtKB-KW"/>
</dbReference>
<organism evidence="9 10">
    <name type="scientific">Crepidotus variabilis</name>
    <dbReference type="NCBI Taxonomy" id="179855"/>
    <lineage>
        <taxon>Eukaryota</taxon>
        <taxon>Fungi</taxon>
        <taxon>Dikarya</taxon>
        <taxon>Basidiomycota</taxon>
        <taxon>Agaricomycotina</taxon>
        <taxon>Agaricomycetes</taxon>
        <taxon>Agaricomycetidae</taxon>
        <taxon>Agaricales</taxon>
        <taxon>Agaricineae</taxon>
        <taxon>Crepidotaceae</taxon>
        <taxon>Crepidotus</taxon>
    </lineage>
</organism>
<dbReference type="SMART" id="SM00220">
    <property type="entry name" value="S_TKc"/>
    <property type="match status" value="1"/>
</dbReference>
<evidence type="ECO:0000256" key="1">
    <source>
        <dbReference type="ARBA" id="ARBA00012513"/>
    </source>
</evidence>
<dbReference type="SUPFAM" id="SSF56112">
    <property type="entry name" value="Protein kinase-like (PK-like)"/>
    <property type="match status" value="1"/>
</dbReference>
<reference evidence="9" key="1">
    <citation type="submission" date="2020-11" db="EMBL/GenBank/DDBJ databases">
        <authorList>
            <consortium name="DOE Joint Genome Institute"/>
            <person name="Ahrendt S."/>
            <person name="Riley R."/>
            <person name="Andreopoulos W."/>
            <person name="Labutti K."/>
            <person name="Pangilinan J."/>
            <person name="Ruiz-Duenas F.J."/>
            <person name="Barrasa J.M."/>
            <person name="Sanchez-Garcia M."/>
            <person name="Camarero S."/>
            <person name="Miyauchi S."/>
            <person name="Serrano A."/>
            <person name="Linde D."/>
            <person name="Babiker R."/>
            <person name="Drula E."/>
            <person name="Ayuso-Fernandez I."/>
            <person name="Pacheco R."/>
            <person name="Padilla G."/>
            <person name="Ferreira P."/>
            <person name="Barriuso J."/>
            <person name="Kellner H."/>
            <person name="Castanera R."/>
            <person name="Alfaro M."/>
            <person name="Ramirez L."/>
            <person name="Pisabarro A.G."/>
            <person name="Kuo A."/>
            <person name="Tritt A."/>
            <person name="Lipzen A."/>
            <person name="He G."/>
            <person name="Yan M."/>
            <person name="Ng V."/>
            <person name="Cullen D."/>
            <person name="Martin F."/>
            <person name="Rosso M.-N."/>
            <person name="Henrissat B."/>
            <person name="Hibbett D."/>
            <person name="Martinez A.T."/>
            <person name="Grigoriev I.V."/>
        </authorList>
    </citation>
    <scope>NUCLEOTIDE SEQUENCE</scope>
    <source>
        <strain evidence="9">CBS 506.95</strain>
    </source>
</reference>
<dbReference type="GO" id="GO:0005634">
    <property type="term" value="C:nucleus"/>
    <property type="evidence" value="ECO:0007669"/>
    <property type="project" value="TreeGrafter"/>
</dbReference>
<feature type="compositionally biased region" description="Pro residues" evidence="7">
    <location>
        <begin position="578"/>
        <end position="589"/>
    </location>
</feature>
<protein>
    <recommendedName>
        <fullName evidence="1">non-specific serine/threonine protein kinase</fullName>
        <ecNumber evidence="1">2.7.11.1</ecNumber>
    </recommendedName>
</protein>
<evidence type="ECO:0000256" key="7">
    <source>
        <dbReference type="SAM" id="MobiDB-lite"/>
    </source>
</evidence>
<evidence type="ECO:0000313" key="9">
    <source>
        <dbReference type="EMBL" id="KAF9527990.1"/>
    </source>
</evidence>
<name>A0A9P6JPW0_9AGAR</name>
<dbReference type="InterPro" id="IPR008271">
    <property type="entry name" value="Ser/Thr_kinase_AS"/>
</dbReference>
<sequence>MEEMDDEKSDDELALGQYDTETTTTIDPRKEFGIGEYSSYAKEEEFQNYEEEIVDEPGEFYEDNEDDLAEYRGAPSQDEEMLDGDEIDGFGRMSPLTPVSSPGLSSPYSSPQSSRPPSPDESKTLLSKPEDEQAEIKREMEALYQTVPQLREQYTLVDRLGTGTFSSVYKAIDHLYDAWDNSPWLGNHPPESTAYYQSAGPGYKGRGGRGPRKRHTPSLAMLDSVTDVDVDMDGQGRDTEDILAESNLRRYLPKDSRIYVAIKRIYNTSSPERIRNELAILKTCRDCRHVAQVITAYRYRDQVVIVMPYQRNMDFREYFHHLHPEGVKSYFRCLLRALRDIHARGIIHRDVKPANFLYDPFTGIGTLCDFGLASSMENVVTVGGCLHHPASAEFPHGHNLRTEDEMIDQIKISQRDARWKSTTAPEKVGYPQNDTRPVNKANRAGTRGFRAPEVLFKCQAQTGAVDIWSAGVIFLSFLVGKFPLFNSNDDIEALMEIVAIVGRKRAERAATLHGRTFSTNVPDLSQQGITWTELVTRLNPEIMSTRKYDMRYYPHNMKHRDGHAAPPQTEARHNSAPLVPPTSSSPPPLTSDLTASNETVPSKPSTSSAYTSDRYLNPPSLERHTKDMNQALELLEKLLHTESTKRVVPKEALDHGFTVCKELHRFDDVTGEMWVEVWRKIDDVLAGDEETSLSKSTKETNRGFVDLDEDSVDVNEDEEGGLEFQQDEDGVWWAKDFVPCMPGQGVAIGNRPCEFHTGPPYGFNQPQTTE</sequence>
<keyword evidence="3" id="KW-0808">Transferase</keyword>
<keyword evidence="10" id="KW-1185">Reference proteome</keyword>
<evidence type="ECO:0000259" key="8">
    <source>
        <dbReference type="PROSITE" id="PS50011"/>
    </source>
</evidence>
<comment type="caution">
    <text evidence="9">The sequence shown here is derived from an EMBL/GenBank/DDBJ whole genome shotgun (WGS) entry which is preliminary data.</text>
</comment>
<gene>
    <name evidence="9" type="ORF">CPB83DRAFT_855137</name>
</gene>